<dbReference type="AlphaFoldDB" id="A0A9P8TEZ3"/>
<dbReference type="OrthoDB" id="17845at2759"/>
<dbReference type="InterPro" id="IPR043504">
    <property type="entry name" value="Peptidase_S1_PA_chymotrypsin"/>
</dbReference>
<organism evidence="1 2">
    <name type="scientific">Wickerhamomyces pijperi</name>
    <name type="common">Yeast</name>
    <name type="synonym">Pichia pijperi</name>
    <dbReference type="NCBI Taxonomy" id="599730"/>
    <lineage>
        <taxon>Eukaryota</taxon>
        <taxon>Fungi</taxon>
        <taxon>Dikarya</taxon>
        <taxon>Ascomycota</taxon>
        <taxon>Saccharomycotina</taxon>
        <taxon>Saccharomycetes</taxon>
        <taxon>Phaffomycetales</taxon>
        <taxon>Wickerhamomycetaceae</taxon>
        <taxon>Wickerhamomyces</taxon>
    </lineage>
</organism>
<name>A0A9P8TEZ3_WICPI</name>
<dbReference type="Gene3D" id="2.40.10.10">
    <property type="entry name" value="Trypsin-like serine proteases"/>
    <property type="match status" value="2"/>
</dbReference>
<dbReference type="Pfam" id="PF13365">
    <property type="entry name" value="Trypsin_2"/>
    <property type="match status" value="1"/>
</dbReference>
<protein>
    <recommendedName>
        <fullName evidence="3">Serine protease</fullName>
    </recommendedName>
</protein>
<reference evidence="1" key="2">
    <citation type="submission" date="2021-01" db="EMBL/GenBank/DDBJ databases">
        <authorList>
            <person name="Schikora-Tamarit M.A."/>
        </authorList>
    </citation>
    <scope>NUCLEOTIDE SEQUENCE</scope>
    <source>
        <strain evidence="1">CBS2887</strain>
    </source>
</reference>
<dbReference type="PANTHER" id="PTHR21004">
    <property type="entry name" value="SERINE PROTEASE-RELATED"/>
    <property type="match status" value="1"/>
</dbReference>
<dbReference type="GO" id="GO:0004252">
    <property type="term" value="F:serine-type endopeptidase activity"/>
    <property type="evidence" value="ECO:0007669"/>
    <property type="project" value="InterPro"/>
</dbReference>
<evidence type="ECO:0008006" key="3">
    <source>
        <dbReference type="Google" id="ProtNLM"/>
    </source>
</evidence>
<dbReference type="Proteomes" id="UP000774326">
    <property type="component" value="Unassembled WGS sequence"/>
</dbReference>
<comment type="caution">
    <text evidence="1">The sequence shown here is derived from an EMBL/GenBank/DDBJ whole genome shotgun (WGS) entry which is preliminary data.</text>
</comment>
<dbReference type="GO" id="GO:0031998">
    <property type="term" value="P:regulation of fatty acid beta-oxidation"/>
    <property type="evidence" value="ECO:0007669"/>
    <property type="project" value="TreeGrafter"/>
</dbReference>
<sequence>MSNWLYIPVTIHLESKVDYSTHLQAVSGVYIYDPVSHSYHILTVCNVPDLDRYKIKFTCSSLITNTVVTWFPLTIEKTVSIFNPRSRCDIKGPQKEPLIRFIEVLVQENNFKFKPGHSHQSLSITSFRLSKRAMFSQPLFSVDLFKPLVFEDSRNIKTPAKIKIQCCPFSLTNAPMFVNYQILGAVNYKLEDSSAFLTDTKYLEDSIGGVVTLQESTSSVGLISGSFSKLNGDGDLMLIISWNFILQVLGLKDIQSCHYLQSTIQSQIASAEALVAGFSSEIYDPTNSVVRICSQTVNCLYWGSGVVISPEWIITNSHVLKQDLLVGLEINVPSRPDIRISLSDVVIYQSPLVGFDLCFVKLREPNYDITPTRLASSISYSDPLYISQPVKTIGHGLFYSRHPQELKPFHSEGVVNTIRNTPVDIYNNATFAAMFIVSAGCWNGSSGGGIFNENDELVGIMTSNGKLSNGEILPNFTLGIPVTVIEKAFYMLLNGLTPVDYTSVVDQLWSLRNTHESRTIGEFTSKL</sequence>
<dbReference type="InterPro" id="IPR039245">
    <property type="entry name" value="TYSND1/DEG15"/>
</dbReference>
<accession>A0A9P8TEZ3</accession>
<reference evidence="1" key="1">
    <citation type="journal article" date="2021" name="Open Biol.">
        <title>Shared evolutionary footprints suggest mitochondrial oxidative damage underlies multiple complex I losses in fungi.</title>
        <authorList>
            <person name="Schikora-Tamarit M.A."/>
            <person name="Marcet-Houben M."/>
            <person name="Nosek J."/>
            <person name="Gabaldon T."/>
        </authorList>
    </citation>
    <scope>NUCLEOTIDE SEQUENCE</scope>
    <source>
        <strain evidence="1">CBS2887</strain>
    </source>
</reference>
<evidence type="ECO:0000313" key="1">
    <source>
        <dbReference type="EMBL" id="KAH3676339.1"/>
    </source>
</evidence>
<dbReference type="SUPFAM" id="SSF50494">
    <property type="entry name" value="Trypsin-like serine proteases"/>
    <property type="match status" value="1"/>
</dbReference>
<gene>
    <name evidence="1" type="ORF">WICPIJ_009119</name>
</gene>
<dbReference type="GO" id="GO:0016485">
    <property type="term" value="P:protein processing"/>
    <property type="evidence" value="ECO:0007669"/>
    <property type="project" value="InterPro"/>
</dbReference>
<proteinExistence type="predicted"/>
<dbReference type="GO" id="GO:0005777">
    <property type="term" value="C:peroxisome"/>
    <property type="evidence" value="ECO:0007669"/>
    <property type="project" value="InterPro"/>
</dbReference>
<evidence type="ECO:0000313" key="2">
    <source>
        <dbReference type="Proteomes" id="UP000774326"/>
    </source>
</evidence>
<dbReference type="EMBL" id="JAEUBG010005287">
    <property type="protein sequence ID" value="KAH3676339.1"/>
    <property type="molecule type" value="Genomic_DNA"/>
</dbReference>
<dbReference type="PANTHER" id="PTHR21004:SF0">
    <property type="entry name" value="PEROXISOMAL LEADER PEPTIDE-PROCESSING PROTEASE"/>
    <property type="match status" value="1"/>
</dbReference>
<dbReference type="InterPro" id="IPR009003">
    <property type="entry name" value="Peptidase_S1_PA"/>
</dbReference>
<keyword evidence="2" id="KW-1185">Reference proteome</keyword>